<dbReference type="Proteomes" id="UP000274822">
    <property type="component" value="Unassembled WGS sequence"/>
</dbReference>
<sequence>MRMLREVSRVFRVRSKALCLPEWSRYSGVCDRIAQRKRQKTSYLVKKSPSIRDAVITEPSTRKLFEPVLSPFASRLDSLIGCLLIIAANERVKKRSKRRKRSRPS</sequence>
<dbReference type="AlphaFoldDB" id="A0A433QM42"/>
<name>A0A433QM42_9FUNG</name>
<organism evidence="1 2">
    <name type="scientific">Jimgerdemannia flammicorona</name>
    <dbReference type="NCBI Taxonomy" id="994334"/>
    <lineage>
        <taxon>Eukaryota</taxon>
        <taxon>Fungi</taxon>
        <taxon>Fungi incertae sedis</taxon>
        <taxon>Mucoromycota</taxon>
        <taxon>Mucoromycotina</taxon>
        <taxon>Endogonomycetes</taxon>
        <taxon>Endogonales</taxon>
        <taxon>Endogonaceae</taxon>
        <taxon>Jimgerdemannia</taxon>
    </lineage>
</organism>
<evidence type="ECO:0000313" key="2">
    <source>
        <dbReference type="Proteomes" id="UP000274822"/>
    </source>
</evidence>
<gene>
    <name evidence="1" type="ORF">BC938DRAFT_478898</name>
</gene>
<comment type="caution">
    <text evidence="1">The sequence shown here is derived from an EMBL/GenBank/DDBJ whole genome shotgun (WGS) entry which is preliminary data.</text>
</comment>
<evidence type="ECO:0000313" key="1">
    <source>
        <dbReference type="EMBL" id="RUS30837.1"/>
    </source>
</evidence>
<protein>
    <submittedName>
        <fullName evidence="1">Uncharacterized protein</fullName>
    </submittedName>
</protein>
<accession>A0A433QM42</accession>
<reference evidence="1 2" key="1">
    <citation type="journal article" date="2018" name="New Phytol.">
        <title>Phylogenomics of Endogonaceae and evolution of mycorrhizas within Mucoromycota.</title>
        <authorList>
            <person name="Chang Y."/>
            <person name="Desiro A."/>
            <person name="Na H."/>
            <person name="Sandor L."/>
            <person name="Lipzen A."/>
            <person name="Clum A."/>
            <person name="Barry K."/>
            <person name="Grigoriev I.V."/>
            <person name="Martin F.M."/>
            <person name="Stajich J.E."/>
            <person name="Smith M.E."/>
            <person name="Bonito G."/>
            <person name="Spatafora J.W."/>
        </authorList>
    </citation>
    <scope>NUCLEOTIDE SEQUENCE [LARGE SCALE GENOMIC DNA]</scope>
    <source>
        <strain evidence="1 2">AD002</strain>
    </source>
</reference>
<proteinExistence type="predicted"/>
<keyword evidence="2" id="KW-1185">Reference proteome</keyword>
<dbReference type="EMBL" id="RBNJ01003526">
    <property type="protein sequence ID" value="RUS30837.1"/>
    <property type="molecule type" value="Genomic_DNA"/>
</dbReference>